<dbReference type="SUPFAM" id="SSF50494">
    <property type="entry name" value="Trypsin-like serine proteases"/>
    <property type="match status" value="1"/>
</dbReference>
<dbReference type="InterPro" id="IPR009003">
    <property type="entry name" value="Peptidase_S1_PA"/>
</dbReference>
<dbReference type="InterPro" id="IPR001478">
    <property type="entry name" value="PDZ"/>
</dbReference>
<dbReference type="AlphaFoldDB" id="A0AA41RTH1"/>
<dbReference type="PANTHER" id="PTHR46366:SF1">
    <property type="entry name" value="PDZ DOMAIN-CONTAINING PROTEIN C1685.05"/>
    <property type="match status" value="1"/>
</dbReference>
<evidence type="ECO:0000313" key="2">
    <source>
        <dbReference type="EMBL" id="MCL7022510.1"/>
    </source>
</evidence>
<dbReference type="CDD" id="cd06786">
    <property type="entry name" value="cpPDZ1_ScNma111-like"/>
    <property type="match status" value="1"/>
</dbReference>
<dbReference type="PANTHER" id="PTHR46366">
    <property type="entry name" value="PRO-APOPTOTIC SERINE PROTEASE NMA111"/>
    <property type="match status" value="1"/>
</dbReference>
<accession>A0AA41RTH1</accession>
<organism evidence="2 3">
    <name type="scientific">Papaver nudicaule</name>
    <name type="common">Iceland poppy</name>
    <dbReference type="NCBI Taxonomy" id="74823"/>
    <lineage>
        <taxon>Eukaryota</taxon>
        <taxon>Viridiplantae</taxon>
        <taxon>Streptophyta</taxon>
        <taxon>Embryophyta</taxon>
        <taxon>Tracheophyta</taxon>
        <taxon>Spermatophyta</taxon>
        <taxon>Magnoliopsida</taxon>
        <taxon>Ranunculales</taxon>
        <taxon>Papaveraceae</taxon>
        <taxon>Papaveroideae</taxon>
        <taxon>Papaver</taxon>
    </lineage>
</organism>
<proteinExistence type="predicted"/>
<feature type="non-terminal residue" evidence="2">
    <location>
        <position position="187"/>
    </location>
</feature>
<protein>
    <recommendedName>
        <fullName evidence="1">PDZ domain-containing protein</fullName>
    </recommendedName>
</protein>
<dbReference type="SMART" id="SM00228">
    <property type="entry name" value="PDZ"/>
    <property type="match status" value="1"/>
</dbReference>
<evidence type="ECO:0000313" key="3">
    <source>
        <dbReference type="Proteomes" id="UP001177140"/>
    </source>
</evidence>
<dbReference type="Proteomes" id="UP001177140">
    <property type="component" value="Unassembled WGS sequence"/>
</dbReference>
<feature type="non-terminal residue" evidence="2">
    <location>
        <position position="1"/>
    </location>
</feature>
<dbReference type="Pfam" id="PF17820">
    <property type="entry name" value="PDZ_6"/>
    <property type="match status" value="1"/>
</dbReference>
<dbReference type="InterPro" id="IPR036034">
    <property type="entry name" value="PDZ_sf"/>
</dbReference>
<dbReference type="PROSITE" id="PS50106">
    <property type="entry name" value="PDZ"/>
    <property type="match status" value="1"/>
</dbReference>
<evidence type="ECO:0000259" key="1">
    <source>
        <dbReference type="PROSITE" id="PS50106"/>
    </source>
</evidence>
<keyword evidence="3" id="KW-1185">Reference proteome</keyword>
<dbReference type="EMBL" id="JAJJMA010011894">
    <property type="protein sequence ID" value="MCL7022510.1"/>
    <property type="molecule type" value="Genomic_DNA"/>
</dbReference>
<name>A0AA41RTH1_PAPNU</name>
<gene>
    <name evidence="2" type="ORF">MKW94_021510</name>
</gene>
<dbReference type="Gene3D" id="2.30.42.10">
    <property type="match status" value="1"/>
</dbReference>
<comment type="caution">
    <text evidence="2">The sequence shown here is derived from an EMBL/GenBank/DDBJ whole genome shotgun (WGS) entry which is preliminary data.</text>
</comment>
<feature type="domain" description="PDZ" evidence="1">
    <location>
        <begin position="89"/>
        <end position="179"/>
    </location>
</feature>
<dbReference type="InterPro" id="IPR041489">
    <property type="entry name" value="PDZ_6"/>
</dbReference>
<dbReference type="Gene3D" id="2.40.10.10">
    <property type="entry name" value="Trypsin-like serine proteases"/>
    <property type="match status" value="1"/>
</dbReference>
<reference evidence="2" key="1">
    <citation type="submission" date="2022-03" db="EMBL/GenBank/DDBJ databases">
        <title>A functionally conserved STORR gene fusion in Papaver species that diverged 16.8 million years ago.</title>
        <authorList>
            <person name="Catania T."/>
        </authorList>
    </citation>
    <scope>NUCLEOTIDE SEQUENCE</scope>
    <source>
        <strain evidence="2">S-191538</strain>
    </source>
</reference>
<dbReference type="InterPro" id="IPR043504">
    <property type="entry name" value="Peptidase_S1_PA_chymotrypsin"/>
</dbReference>
<sequence>DNRDGYNDFNTFYLQAASGTKGGSSGSPVVDYQGRAVAMNAGGNNDESATAYFLPLEQVVRALKFIQMSKDSSGCGWEAVYIPRGTLQVTFLYKGFNEARKLGLRSETEQMVRDASPAGETGMLVVDSLVPGGPAHEKLEPGDILVRVNGEVITRFLNLETLLNNSVGQEIALFIQRGDISMTVNLL</sequence>
<dbReference type="SUPFAM" id="SSF50156">
    <property type="entry name" value="PDZ domain-like"/>
    <property type="match status" value="1"/>
</dbReference>